<dbReference type="EC" id="2.5.1.18" evidence="1"/>
<dbReference type="SFLD" id="SFLDS00019">
    <property type="entry name" value="Glutathione_Transferase_(cytos"/>
    <property type="match status" value="1"/>
</dbReference>
<dbReference type="CDD" id="cd00570">
    <property type="entry name" value="GST_N_family"/>
    <property type="match status" value="1"/>
</dbReference>
<dbReference type="InterPro" id="IPR045073">
    <property type="entry name" value="Omega/Tau-like"/>
</dbReference>
<dbReference type="InterPro" id="IPR036282">
    <property type="entry name" value="Glutathione-S-Trfase_C_sf"/>
</dbReference>
<dbReference type="InterPro" id="IPR004045">
    <property type="entry name" value="Glutathione_S-Trfase_N"/>
</dbReference>
<dbReference type="Proteomes" id="UP000198844">
    <property type="component" value="Unassembled WGS sequence"/>
</dbReference>
<dbReference type="PROSITE" id="PS50405">
    <property type="entry name" value="GST_CTER"/>
    <property type="match status" value="1"/>
</dbReference>
<dbReference type="PANTHER" id="PTHR43968">
    <property type="match status" value="1"/>
</dbReference>
<comment type="catalytic activity">
    <reaction evidence="3">
        <text>RX + glutathione = an S-substituted glutathione + a halide anion + H(+)</text>
        <dbReference type="Rhea" id="RHEA:16437"/>
        <dbReference type="ChEBI" id="CHEBI:15378"/>
        <dbReference type="ChEBI" id="CHEBI:16042"/>
        <dbReference type="ChEBI" id="CHEBI:17792"/>
        <dbReference type="ChEBI" id="CHEBI:57925"/>
        <dbReference type="ChEBI" id="CHEBI:90779"/>
        <dbReference type="EC" id="2.5.1.18"/>
    </reaction>
</comment>
<dbReference type="Pfam" id="PF13409">
    <property type="entry name" value="GST_N_2"/>
    <property type="match status" value="1"/>
</dbReference>
<dbReference type="InterPro" id="IPR040079">
    <property type="entry name" value="Glutathione_S-Trfase"/>
</dbReference>
<dbReference type="SUPFAM" id="SSF52833">
    <property type="entry name" value="Thioredoxin-like"/>
    <property type="match status" value="1"/>
</dbReference>
<gene>
    <name evidence="6" type="ORF">SAMN05192563_1003271</name>
</gene>
<feature type="domain" description="GST N-terminal" evidence="4">
    <location>
        <begin position="1"/>
        <end position="79"/>
    </location>
</feature>
<dbReference type="AlphaFoldDB" id="A0A1I7ACQ2"/>
<evidence type="ECO:0000256" key="3">
    <source>
        <dbReference type="ARBA" id="ARBA00047960"/>
    </source>
</evidence>
<dbReference type="SUPFAM" id="SSF47616">
    <property type="entry name" value="GST C-terminal domain-like"/>
    <property type="match status" value="1"/>
</dbReference>
<name>A0A1I7ACQ2_9BURK</name>
<evidence type="ECO:0000256" key="2">
    <source>
        <dbReference type="ARBA" id="ARBA00022679"/>
    </source>
</evidence>
<keyword evidence="2 6" id="KW-0808">Transferase</keyword>
<evidence type="ECO:0000313" key="7">
    <source>
        <dbReference type="Proteomes" id="UP000198844"/>
    </source>
</evidence>
<evidence type="ECO:0000256" key="1">
    <source>
        <dbReference type="ARBA" id="ARBA00012452"/>
    </source>
</evidence>
<evidence type="ECO:0000259" key="4">
    <source>
        <dbReference type="PROSITE" id="PS50404"/>
    </source>
</evidence>
<dbReference type="Gene3D" id="1.20.1050.10">
    <property type="match status" value="1"/>
</dbReference>
<dbReference type="InterPro" id="IPR036249">
    <property type="entry name" value="Thioredoxin-like_sf"/>
</dbReference>
<dbReference type="GO" id="GO:0005737">
    <property type="term" value="C:cytoplasm"/>
    <property type="evidence" value="ECO:0007669"/>
    <property type="project" value="TreeGrafter"/>
</dbReference>
<feature type="domain" description="GST C-terminal" evidence="5">
    <location>
        <begin position="83"/>
        <end position="206"/>
    </location>
</feature>
<proteinExistence type="predicted"/>
<dbReference type="SFLD" id="SFLDG01152">
    <property type="entry name" value="Main.3:_Omega-_and_Tau-like"/>
    <property type="match status" value="1"/>
</dbReference>
<evidence type="ECO:0000313" key="6">
    <source>
        <dbReference type="EMBL" id="SFT72711.1"/>
    </source>
</evidence>
<dbReference type="CDD" id="cd00299">
    <property type="entry name" value="GST_C_family"/>
    <property type="match status" value="1"/>
</dbReference>
<dbReference type="EMBL" id="FPBH01000003">
    <property type="protein sequence ID" value="SFT72711.1"/>
    <property type="molecule type" value="Genomic_DNA"/>
</dbReference>
<dbReference type="PANTHER" id="PTHR43968:SF6">
    <property type="entry name" value="GLUTATHIONE S-TRANSFERASE OMEGA"/>
    <property type="match status" value="1"/>
</dbReference>
<dbReference type="Pfam" id="PF13410">
    <property type="entry name" value="GST_C_2"/>
    <property type="match status" value="1"/>
</dbReference>
<dbReference type="PROSITE" id="PS50404">
    <property type="entry name" value="GST_NTER"/>
    <property type="match status" value="1"/>
</dbReference>
<evidence type="ECO:0000259" key="5">
    <source>
        <dbReference type="PROSITE" id="PS50405"/>
    </source>
</evidence>
<sequence length="228" mass="25838">MSLVLVSHHLCPYVQRVAIVLAEKGVPFERRNIDLANKPAWFSAISPLGKTPLLLVDDQPIFESAVICEYLEDVFPPRLHPADPLERARHRAWMEFGSTILNTIWKFYVAPNRAALDQQCRELVSQFGRVEAELRTPPFFAGTHFSVVDAVFGPIFRYFDAFARIADFGIFNTTPKVNAWRHALGARASIANAVGADYHDRLDDFLRMRHSEISRLMEQGTSKQQALA</sequence>
<dbReference type="Gene3D" id="3.40.30.10">
    <property type="entry name" value="Glutaredoxin"/>
    <property type="match status" value="1"/>
</dbReference>
<accession>A0A1I7ACQ2</accession>
<protein>
    <recommendedName>
        <fullName evidence="1">glutathione transferase</fullName>
        <ecNumber evidence="1">2.5.1.18</ecNumber>
    </recommendedName>
</protein>
<reference evidence="6 7" key="1">
    <citation type="submission" date="2016-10" db="EMBL/GenBank/DDBJ databases">
        <authorList>
            <person name="de Groot N.N."/>
        </authorList>
    </citation>
    <scope>NUCLEOTIDE SEQUENCE [LARGE SCALE GENOMIC DNA]</scope>
    <source>
        <strain evidence="6 7">LMG 27731</strain>
    </source>
</reference>
<dbReference type="InterPro" id="IPR010987">
    <property type="entry name" value="Glutathione-S-Trfase_C-like"/>
</dbReference>
<dbReference type="GO" id="GO:0004364">
    <property type="term" value="F:glutathione transferase activity"/>
    <property type="evidence" value="ECO:0007669"/>
    <property type="project" value="UniProtKB-EC"/>
</dbReference>
<organism evidence="6 7">
    <name type="scientific">Paraburkholderia aspalathi</name>
    <dbReference type="NCBI Taxonomy" id="1324617"/>
    <lineage>
        <taxon>Bacteria</taxon>
        <taxon>Pseudomonadati</taxon>
        <taxon>Pseudomonadota</taxon>
        <taxon>Betaproteobacteria</taxon>
        <taxon>Burkholderiales</taxon>
        <taxon>Burkholderiaceae</taxon>
        <taxon>Paraburkholderia</taxon>
    </lineage>
</organism>
<dbReference type="SFLD" id="SFLDG00358">
    <property type="entry name" value="Main_(cytGST)"/>
    <property type="match status" value="1"/>
</dbReference>
<dbReference type="InterPro" id="IPR050983">
    <property type="entry name" value="GST_Omega/HSP26"/>
</dbReference>
<dbReference type="RefSeq" id="WP_208620615.1">
    <property type="nucleotide sequence ID" value="NZ_FPBH01000003.1"/>
</dbReference>